<gene>
    <name evidence="2" type="ORF">FOQG_18917</name>
</gene>
<keyword evidence="1" id="KW-0732">Signal</keyword>
<evidence type="ECO:0000256" key="1">
    <source>
        <dbReference type="SAM" id="SignalP"/>
    </source>
</evidence>
<evidence type="ECO:0000313" key="2">
    <source>
        <dbReference type="EMBL" id="EXK76340.1"/>
    </source>
</evidence>
<reference evidence="2 3" key="1">
    <citation type="submission" date="2011-11" db="EMBL/GenBank/DDBJ databases">
        <title>The Genome Sequence of Fusarium oxysporum PHW815.</title>
        <authorList>
            <consortium name="The Broad Institute Genome Sequencing Platform"/>
            <person name="Ma L.-J."/>
            <person name="Gale L.R."/>
            <person name="Schwartz D.C."/>
            <person name="Zhou S."/>
            <person name="Corby-Kistler H."/>
            <person name="Young S.K."/>
            <person name="Zeng Q."/>
            <person name="Gargeya S."/>
            <person name="Fitzgerald M."/>
            <person name="Haas B."/>
            <person name="Abouelleil A."/>
            <person name="Alvarado L."/>
            <person name="Arachchi H.M."/>
            <person name="Berlin A."/>
            <person name="Brown A."/>
            <person name="Chapman S.B."/>
            <person name="Chen Z."/>
            <person name="Dunbar C."/>
            <person name="Freedman E."/>
            <person name="Gearin G."/>
            <person name="Goldberg J."/>
            <person name="Griggs A."/>
            <person name="Gujja S."/>
            <person name="Heiman D."/>
            <person name="Howarth C."/>
            <person name="Larson L."/>
            <person name="Lui A."/>
            <person name="MacDonald P.J.P."/>
            <person name="Montmayeur A."/>
            <person name="Murphy C."/>
            <person name="Neiman D."/>
            <person name="Pearson M."/>
            <person name="Priest M."/>
            <person name="Roberts A."/>
            <person name="Saif S."/>
            <person name="Shea T."/>
            <person name="Shenoy N."/>
            <person name="Sisk P."/>
            <person name="Stolte C."/>
            <person name="Sykes S."/>
            <person name="Wortman J."/>
            <person name="Nusbaum C."/>
            <person name="Birren B."/>
        </authorList>
    </citation>
    <scope>NUCLEOTIDE SEQUENCE [LARGE SCALE GENOMIC DNA]</scope>
    <source>
        <strain evidence="2 3">54005</strain>
    </source>
</reference>
<evidence type="ECO:0000313" key="3">
    <source>
        <dbReference type="Proteomes" id="UP000030663"/>
    </source>
</evidence>
<proteinExistence type="predicted"/>
<feature type="chain" id="PRO_5004936665" evidence="1">
    <location>
        <begin position="47"/>
        <end position="107"/>
    </location>
</feature>
<keyword evidence="3" id="KW-1185">Reference proteome</keyword>
<dbReference type="Proteomes" id="UP000030663">
    <property type="component" value="Unassembled WGS sequence"/>
</dbReference>
<accession>X0B2J8</accession>
<protein>
    <submittedName>
        <fullName evidence="2">Uncharacterized protein</fullName>
    </submittedName>
</protein>
<feature type="signal peptide" evidence="1">
    <location>
        <begin position="1"/>
        <end position="46"/>
    </location>
</feature>
<organism evidence="2 3">
    <name type="scientific">Fusarium oxysporum f. sp. raphani 54005</name>
    <dbReference type="NCBI Taxonomy" id="1089458"/>
    <lineage>
        <taxon>Eukaryota</taxon>
        <taxon>Fungi</taxon>
        <taxon>Dikarya</taxon>
        <taxon>Ascomycota</taxon>
        <taxon>Pezizomycotina</taxon>
        <taxon>Sordariomycetes</taxon>
        <taxon>Hypocreomycetidae</taxon>
        <taxon>Hypocreales</taxon>
        <taxon>Nectriaceae</taxon>
        <taxon>Fusarium</taxon>
        <taxon>Fusarium oxysporum species complex</taxon>
    </lineage>
</organism>
<dbReference type="AlphaFoldDB" id="X0B2J8"/>
<sequence>MSCSYVCQGWVKCMRRGQPPAAGRVFRMSRLPLLLASVALLPSSAAVKKSYLEMSSSVRALSNMISDGACQTSLSPKKGRWTLWEGRTRRYAGFWHKLKGSEVINYW</sequence>
<dbReference type="HOGENOM" id="CLU_2210189_0_0_1"/>
<name>X0B2J8_FUSOX</name>
<dbReference type="EMBL" id="JH658734">
    <property type="protein sequence ID" value="EXK76340.1"/>
    <property type="molecule type" value="Genomic_DNA"/>
</dbReference>